<dbReference type="EMBL" id="BAAAZN010000028">
    <property type="protein sequence ID" value="GAA3583515.1"/>
    <property type="molecule type" value="Genomic_DNA"/>
</dbReference>
<organism evidence="2 3">
    <name type="scientific">Amycolatopsis ultiminotia</name>
    <dbReference type="NCBI Taxonomy" id="543629"/>
    <lineage>
        <taxon>Bacteria</taxon>
        <taxon>Bacillati</taxon>
        <taxon>Actinomycetota</taxon>
        <taxon>Actinomycetes</taxon>
        <taxon>Pseudonocardiales</taxon>
        <taxon>Pseudonocardiaceae</taxon>
        <taxon>Amycolatopsis</taxon>
    </lineage>
</organism>
<accession>A0ABP6YGV6</accession>
<dbReference type="Pfam" id="PF10824">
    <property type="entry name" value="T7SS_ESX_EspC"/>
    <property type="match status" value="1"/>
</dbReference>
<reference evidence="3" key="1">
    <citation type="journal article" date="2019" name="Int. J. Syst. Evol. Microbiol.">
        <title>The Global Catalogue of Microorganisms (GCM) 10K type strain sequencing project: providing services to taxonomists for standard genome sequencing and annotation.</title>
        <authorList>
            <consortium name="The Broad Institute Genomics Platform"/>
            <consortium name="The Broad Institute Genome Sequencing Center for Infectious Disease"/>
            <person name="Wu L."/>
            <person name="Ma J."/>
        </authorList>
    </citation>
    <scope>NUCLEOTIDE SEQUENCE [LARGE SCALE GENOMIC DNA]</scope>
    <source>
        <strain evidence="3">JCM 16898</strain>
    </source>
</reference>
<dbReference type="Proteomes" id="UP001500689">
    <property type="component" value="Unassembled WGS sequence"/>
</dbReference>
<keyword evidence="3" id="KW-1185">Reference proteome</keyword>
<dbReference type="InterPro" id="IPR022536">
    <property type="entry name" value="EspC"/>
</dbReference>
<dbReference type="RefSeq" id="WP_344868725.1">
    <property type="nucleotide sequence ID" value="NZ_BAAAZN010000028.1"/>
</dbReference>
<feature type="compositionally biased region" description="Basic and acidic residues" evidence="1">
    <location>
        <begin position="84"/>
        <end position="102"/>
    </location>
</feature>
<comment type="caution">
    <text evidence="2">The sequence shown here is derived from an EMBL/GenBank/DDBJ whole genome shotgun (WGS) entry which is preliminary data.</text>
</comment>
<gene>
    <name evidence="2" type="ORF">GCM10022222_80360</name>
</gene>
<evidence type="ECO:0000313" key="3">
    <source>
        <dbReference type="Proteomes" id="UP001500689"/>
    </source>
</evidence>
<protein>
    <recommendedName>
        <fullName evidence="4">Excreted virulence factor EspC, type VII ESX diderm</fullName>
    </recommendedName>
</protein>
<evidence type="ECO:0000256" key="1">
    <source>
        <dbReference type="SAM" id="MobiDB-lite"/>
    </source>
</evidence>
<evidence type="ECO:0000313" key="2">
    <source>
        <dbReference type="EMBL" id="GAA3583515.1"/>
    </source>
</evidence>
<name>A0ABP6YGV6_9PSEU</name>
<feature type="region of interest" description="Disordered" evidence="1">
    <location>
        <begin position="80"/>
        <end position="102"/>
    </location>
</feature>
<sequence length="102" mass="10831">MSGEFDVDPAQLRRHSATVGALADRLSVVSRTGPGELGDQALGTFAQFLTAGLHSAAGKVGAAMQHASSTVHTVSANLSQAAENYERRDRQNELSLPREDLR</sequence>
<proteinExistence type="predicted"/>
<evidence type="ECO:0008006" key="4">
    <source>
        <dbReference type="Google" id="ProtNLM"/>
    </source>
</evidence>